<accession>A0A150LA16</accession>
<dbReference type="AlphaFoldDB" id="A0A150LA16"/>
<protein>
    <submittedName>
        <fullName evidence="5">Damage-inducible protein DinB</fullName>
    </submittedName>
</protein>
<gene>
    <name evidence="4" type="ORF">B4102_2661</name>
    <name evidence="5" type="ORF">JGZ69_11210</name>
</gene>
<dbReference type="OrthoDB" id="9811413at2"/>
<dbReference type="InterPro" id="IPR007837">
    <property type="entry name" value="DinB"/>
</dbReference>
<dbReference type="GO" id="GO:0046872">
    <property type="term" value="F:metal ion binding"/>
    <property type="evidence" value="ECO:0007669"/>
    <property type="project" value="UniProtKB-KW"/>
</dbReference>
<feature type="binding site" evidence="3">
    <location>
        <position position="134"/>
    </location>
    <ligand>
        <name>a divalent metal cation</name>
        <dbReference type="ChEBI" id="CHEBI:60240"/>
    </ligand>
</feature>
<name>A0A150LA16_9BACI</name>
<dbReference type="Gene3D" id="1.20.120.450">
    <property type="entry name" value="dinb family like domain"/>
    <property type="match status" value="1"/>
</dbReference>
<dbReference type="EMBL" id="CP066701">
    <property type="protein sequence ID" value="QQX27265.1"/>
    <property type="molecule type" value="Genomic_DNA"/>
</dbReference>
<keyword evidence="2 3" id="KW-0479">Metal-binding</keyword>
<dbReference type="EMBL" id="LQYN01000026">
    <property type="protein sequence ID" value="KYD09134.1"/>
    <property type="molecule type" value="Genomic_DNA"/>
</dbReference>
<proteinExistence type="inferred from homology"/>
<evidence type="ECO:0000256" key="3">
    <source>
        <dbReference type="PIRSR" id="PIRSR607837-1"/>
    </source>
</evidence>
<dbReference type="Pfam" id="PF05163">
    <property type="entry name" value="DinB"/>
    <property type="match status" value="1"/>
</dbReference>
<keyword evidence="6" id="KW-1185">Reference proteome</keyword>
<evidence type="ECO:0000256" key="2">
    <source>
        <dbReference type="ARBA" id="ARBA00022723"/>
    </source>
</evidence>
<dbReference type="PANTHER" id="PTHR37302">
    <property type="entry name" value="SLR1116 PROTEIN"/>
    <property type="match status" value="1"/>
</dbReference>
<dbReference type="PANTHER" id="PTHR37302:SF1">
    <property type="entry name" value="PROTEIN DINB"/>
    <property type="match status" value="1"/>
</dbReference>
<evidence type="ECO:0000256" key="1">
    <source>
        <dbReference type="ARBA" id="ARBA00008635"/>
    </source>
</evidence>
<dbReference type="STRING" id="46224.B4102_2661"/>
<feature type="binding site" evidence="3">
    <location>
        <position position="138"/>
    </location>
    <ligand>
        <name>a divalent metal cation</name>
        <dbReference type="ChEBI" id="CHEBI:60240"/>
    </ligand>
</feature>
<evidence type="ECO:0000313" key="4">
    <source>
        <dbReference type="EMBL" id="KYD09134.1"/>
    </source>
</evidence>
<organism evidence="4 6">
    <name type="scientific">Heyndrickxia sporothermodurans</name>
    <dbReference type="NCBI Taxonomy" id="46224"/>
    <lineage>
        <taxon>Bacteria</taxon>
        <taxon>Bacillati</taxon>
        <taxon>Bacillota</taxon>
        <taxon>Bacilli</taxon>
        <taxon>Bacillales</taxon>
        <taxon>Bacillaceae</taxon>
        <taxon>Heyndrickxia</taxon>
    </lineage>
</organism>
<sequence length="168" mass="19643">MDHSLQLYQYHLWANKTIFNHLKEIPETYSKEVNSVFSSVKEVLYHLYQVDYIWLRTISGDPFEDIAASIPQLKEENADNTIEEMEDAFVNLGEKYKAFINNQEDMNRRISIHHPKYGTLHTTYAELIQHVVNHGTYHRGNITAILRQLGHTGVPTDYVSYLFILNQS</sequence>
<dbReference type="Proteomes" id="UP000595512">
    <property type="component" value="Chromosome"/>
</dbReference>
<dbReference type="KEGG" id="hspo:JGZ69_11210"/>
<dbReference type="PATRIC" id="fig|46224.3.peg.1863"/>
<comment type="similarity">
    <text evidence="1">Belongs to the DinB family.</text>
</comment>
<evidence type="ECO:0000313" key="5">
    <source>
        <dbReference type="EMBL" id="QQX27265.1"/>
    </source>
</evidence>
<dbReference type="SUPFAM" id="SSF109854">
    <property type="entry name" value="DinB/YfiT-like putative metalloenzymes"/>
    <property type="match status" value="1"/>
</dbReference>
<reference evidence="4 6" key="1">
    <citation type="submission" date="2016-01" db="EMBL/GenBank/DDBJ databases">
        <title>Genome Sequences of Twelve Sporeforming Bacillus Species Isolated from Foods.</title>
        <authorList>
            <person name="Berendsen E.M."/>
            <person name="Wells-Bennik M.H."/>
            <person name="Krawcyk A.O."/>
            <person name="De Jong A."/>
            <person name="Holsappel S."/>
            <person name="Eijlander R.T."/>
            <person name="Kuipers O.P."/>
        </authorList>
    </citation>
    <scope>NUCLEOTIDE SEQUENCE [LARGE SCALE GENOMIC DNA]</scope>
    <source>
        <strain evidence="4 6">B4102</strain>
    </source>
</reference>
<dbReference type="RefSeq" id="WP_066229001.1">
    <property type="nucleotide sequence ID" value="NZ_CP066701.1"/>
</dbReference>
<dbReference type="InterPro" id="IPR034660">
    <property type="entry name" value="DinB/YfiT-like"/>
</dbReference>
<reference evidence="5 7" key="2">
    <citation type="submission" date="2020-12" db="EMBL/GenBank/DDBJ databases">
        <title>Taxonomic evaluation of the Bacillus sporothermodurans group of bacteria based on whole genome sequences.</title>
        <authorList>
            <person name="Fiedler G."/>
            <person name="Herbstmann A.-D."/>
            <person name="Doll E."/>
            <person name="Wenning M."/>
            <person name="Brinks E."/>
            <person name="Kabisch J."/>
            <person name="Breitenwieser F."/>
            <person name="Lappann M."/>
            <person name="Boehnlein C."/>
            <person name="Franz C."/>
        </authorList>
    </citation>
    <scope>NUCLEOTIDE SEQUENCE [LARGE SCALE GENOMIC DNA]</scope>
    <source>
        <strain evidence="5 7">DSM 10599</strain>
    </source>
</reference>
<dbReference type="Proteomes" id="UP000075666">
    <property type="component" value="Unassembled WGS sequence"/>
</dbReference>
<evidence type="ECO:0000313" key="6">
    <source>
        <dbReference type="Proteomes" id="UP000075666"/>
    </source>
</evidence>
<evidence type="ECO:0000313" key="7">
    <source>
        <dbReference type="Proteomes" id="UP000595512"/>
    </source>
</evidence>
<feature type="binding site" evidence="3">
    <location>
        <position position="46"/>
    </location>
    <ligand>
        <name>a divalent metal cation</name>
        <dbReference type="ChEBI" id="CHEBI:60240"/>
    </ligand>
</feature>